<dbReference type="PANTHER" id="PTHR28004:SF2">
    <property type="entry name" value="D-SERINE DEHYDRATASE"/>
    <property type="match status" value="1"/>
</dbReference>
<dbReference type="PANTHER" id="PTHR28004">
    <property type="entry name" value="ZGC:162816-RELATED"/>
    <property type="match status" value="1"/>
</dbReference>
<evidence type="ECO:0000259" key="3">
    <source>
        <dbReference type="SMART" id="SM01119"/>
    </source>
</evidence>
<dbReference type="Pfam" id="PF01168">
    <property type="entry name" value="Ala_racemase_N"/>
    <property type="match status" value="1"/>
</dbReference>
<gene>
    <name evidence="4" type="ORF">N7E81_05180</name>
</gene>
<dbReference type="Proteomes" id="UP001062165">
    <property type="component" value="Chromosome"/>
</dbReference>
<dbReference type="SUPFAM" id="SSF51419">
    <property type="entry name" value="PLP-binding barrel"/>
    <property type="match status" value="1"/>
</dbReference>
<comment type="similarity">
    <text evidence="1">Belongs to the DSD1 family.</text>
</comment>
<dbReference type="EC" id="5.1.1.1" evidence="4"/>
<proteinExistence type="inferred from homology"/>
<organism evidence="4 5">
    <name type="scientific">Reichenbachiella carrageenanivorans</name>
    <dbReference type="NCBI Taxonomy" id="2979869"/>
    <lineage>
        <taxon>Bacteria</taxon>
        <taxon>Pseudomonadati</taxon>
        <taxon>Bacteroidota</taxon>
        <taxon>Cytophagia</taxon>
        <taxon>Cytophagales</taxon>
        <taxon>Reichenbachiellaceae</taxon>
        <taxon>Reichenbachiella</taxon>
    </lineage>
</organism>
<dbReference type="InterPro" id="IPR042208">
    <property type="entry name" value="D-ser_dehydrat-like_sf"/>
</dbReference>
<evidence type="ECO:0000256" key="2">
    <source>
        <dbReference type="ARBA" id="ARBA00023239"/>
    </source>
</evidence>
<dbReference type="Gene3D" id="2.40.37.20">
    <property type="entry name" value="D-serine dehydratase-like domain"/>
    <property type="match status" value="1"/>
</dbReference>
<dbReference type="Pfam" id="PF14031">
    <property type="entry name" value="D-ser_dehydrat"/>
    <property type="match status" value="1"/>
</dbReference>
<dbReference type="InterPro" id="IPR026956">
    <property type="entry name" value="D-ser_dehydrat-like_dom"/>
</dbReference>
<dbReference type="InterPro" id="IPR001608">
    <property type="entry name" value="Ala_racemase_N"/>
</dbReference>
<reference evidence="4" key="1">
    <citation type="submission" date="2022-10" db="EMBL/GenBank/DDBJ databases">
        <title>Comparative genomics and taxonomic characterization of three novel marine species of genus Reichenbachiella exhibiting antioxidant and polysaccharide degradation activities.</title>
        <authorList>
            <person name="Muhammad N."/>
            <person name="Lee Y.-J."/>
            <person name="Ko J."/>
            <person name="Kim S.-G."/>
        </authorList>
    </citation>
    <scope>NUCLEOTIDE SEQUENCE</scope>
    <source>
        <strain evidence="4">Wsw4-B4</strain>
    </source>
</reference>
<dbReference type="GO" id="GO:0008784">
    <property type="term" value="F:alanine racemase activity"/>
    <property type="evidence" value="ECO:0007669"/>
    <property type="project" value="UniProtKB-EC"/>
</dbReference>
<dbReference type="EMBL" id="CP106735">
    <property type="protein sequence ID" value="UXX80490.1"/>
    <property type="molecule type" value="Genomic_DNA"/>
</dbReference>
<dbReference type="RefSeq" id="WP_263052220.1">
    <property type="nucleotide sequence ID" value="NZ_CP106735.1"/>
</dbReference>
<feature type="domain" description="D-serine dehydratase-like" evidence="3">
    <location>
        <begin position="244"/>
        <end position="351"/>
    </location>
</feature>
<name>A0ABY6D4E0_9BACT</name>
<accession>A0ABY6D4E0</accession>
<protein>
    <submittedName>
        <fullName evidence="4">Alanine racemase</fullName>
        <ecNumber evidence="4">5.1.1.1</ecNumber>
    </submittedName>
</protein>
<keyword evidence="2" id="KW-0456">Lyase</keyword>
<keyword evidence="5" id="KW-1185">Reference proteome</keyword>
<sequence>MYKITKPTLLLDKKKAIQNIKQMAAKAKASGVKYRPHFKTHFSKEIGEWYREQGVTSITVSSIDMAVYFASHGWKDITIAFPVNVLQIDVLKHLAKQVTLGLVVDSLDTMNLVHSEISDTVDIYIKIDTGYHRVGIWHENVAEVQALATAIKKPHKFKGLLAHFGHTYIETKKENITSIYNYGVKALNTLRNELSNDLIISIGDTPSCSIVENFKNIDEIRPGNLVFYDVMQTEIGSCGYDKIAVCLAAPVVAIYPDKSEVVVHAGAVHLSKDRLQDAAGQSYFGQVVELQEKSWSKPLEGCHVKSLSQEHGKITLSKDQMAKIKIGDVLGILPVHSCLTANLMKEYMTIRGEKIGTMNG</sequence>
<evidence type="ECO:0000313" key="4">
    <source>
        <dbReference type="EMBL" id="UXX80490.1"/>
    </source>
</evidence>
<evidence type="ECO:0000313" key="5">
    <source>
        <dbReference type="Proteomes" id="UP001062165"/>
    </source>
</evidence>
<dbReference type="InterPro" id="IPR051466">
    <property type="entry name" value="D-amino_acid_metab_enzyme"/>
</dbReference>
<dbReference type="InterPro" id="IPR029066">
    <property type="entry name" value="PLP-binding_barrel"/>
</dbReference>
<dbReference type="SMART" id="SM01119">
    <property type="entry name" value="D-ser_dehydrat"/>
    <property type="match status" value="1"/>
</dbReference>
<dbReference type="Gene3D" id="3.20.20.10">
    <property type="entry name" value="Alanine racemase"/>
    <property type="match status" value="1"/>
</dbReference>
<keyword evidence="4" id="KW-0413">Isomerase</keyword>
<evidence type="ECO:0000256" key="1">
    <source>
        <dbReference type="ARBA" id="ARBA00005323"/>
    </source>
</evidence>